<dbReference type="InterPro" id="IPR050239">
    <property type="entry name" value="Sigma-70_RNA_pol_init_factors"/>
</dbReference>
<dbReference type="Gene3D" id="1.10.1740.10">
    <property type="match status" value="1"/>
</dbReference>
<sequence>MINFIEKKNQLKIFLKKFFLKDFKFYIYYNYFLKIIKFSKSNYNTLSFDQLFFIFKKIDINDLDKILKIIKSLKIKIIEYIPEDFISLNTESKKIKKDIYDDKIKKKYLRIKKYLNILSKHFIKNLFLVSEIFVPSNKKSLKKFVNKTDDLESNLNIKSFFYIKKLKNLKKRNKKKKNISNINKYIYSSHHFNLNRSFTCLNFLTKNISKYRLNNRNNKAKILLKSLKNKFIIFKVTLRMLDDLYKIIDLKFKPLNNLRYEIYDSLSNISNISYLKFNFFFLKNGNNLKWIMNLLDFSKFGNSLKIYYKDYLKKKFLEIRIIEKKYSISIKKFFKMFNVVKFYKLKIDLIRKKIITIKLKKLKNFFKIYNEENKLDEDASQEGIIGFLKGINNYNLFSSVKFENFLIYNIKRALFKYKYITNKIIKLPNYIISIIKKINNFIKHHKSIYNVDPDIEKISENLSMEEKKIEDIINFYKNPISIEKLIDDNNSLIDVINNRNFNFDEKIFDDDLEDYLNGLIMNLNNRSINILNMRFGLNMSRRYTLAEVGEIYNLSRERIRQIQNFVLKKIKDTSKTKKLLNFFNFKKKYYWFSEKTK</sequence>
<evidence type="ECO:0000256" key="4">
    <source>
        <dbReference type="ARBA" id="ARBA00023163"/>
    </source>
</evidence>
<dbReference type="InterPro" id="IPR036388">
    <property type="entry name" value="WH-like_DNA-bd_sf"/>
</dbReference>
<evidence type="ECO:0000259" key="5">
    <source>
        <dbReference type="PROSITE" id="PS00716"/>
    </source>
</evidence>
<dbReference type="SUPFAM" id="SSF88659">
    <property type="entry name" value="Sigma3 and sigma4 domains of RNA polymerase sigma factors"/>
    <property type="match status" value="2"/>
</dbReference>
<dbReference type="Gene3D" id="1.10.10.10">
    <property type="entry name" value="Winged helix-like DNA-binding domain superfamily/Winged helix DNA-binding domain"/>
    <property type="match status" value="2"/>
</dbReference>
<dbReference type="InterPro" id="IPR013325">
    <property type="entry name" value="RNA_pol_sigma_r2"/>
</dbReference>
<dbReference type="GO" id="GO:0003677">
    <property type="term" value="F:DNA binding"/>
    <property type="evidence" value="ECO:0007669"/>
    <property type="project" value="UniProtKB-KW"/>
</dbReference>
<feature type="domain" description="RNA polymerase sigma-70" evidence="5">
    <location>
        <begin position="544"/>
        <end position="570"/>
    </location>
</feature>
<organism evidence="6 7">
    <name type="scientific">Candidatus Nasuia deltocephalincola</name>
    <dbReference type="NCBI Taxonomy" id="1160784"/>
    <lineage>
        <taxon>Bacteria</taxon>
        <taxon>Pseudomonadati</taxon>
        <taxon>Pseudomonadota</taxon>
        <taxon>Betaproteobacteria</taxon>
        <taxon>Candidatus Nasuia</taxon>
    </lineage>
</organism>
<gene>
    <name evidence="6" type="primary">rpoD</name>
    <name evidence="6" type="ORF">NASMSEV_076</name>
</gene>
<dbReference type="Pfam" id="PF04545">
    <property type="entry name" value="Sigma70_r4"/>
    <property type="match status" value="1"/>
</dbReference>
<evidence type="ECO:0000313" key="7">
    <source>
        <dbReference type="Proteomes" id="UP000515745"/>
    </source>
</evidence>
<dbReference type="InterPro" id="IPR014284">
    <property type="entry name" value="RNA_pol_sigma-70_dom"/>
</dbReference>
<dbReference type="NCBIfam" id="TIGR02937">
    <property type="entry name" value="sigma70-ECF"/>
    <property type="match status" value="1"/>
</dbReference>
<protein>
    <submittedName>
        <fullName evidence="6">RNA polymerase sigma factor RpoD</fullName>
    </submittedName>
</protein>
<dbReference type="InterPro" id="IPR013324">
    <property type="entry name" value="RNA_pol_sigma_r3/r4-like"/>
</dbReference>
<dbReference type="InterPro" id="IPR007630">
    <property type="entry name" value="RNA_pol_sigma70_r4"/>
</dbReference>
<dbReference type="PANTHER" id="PTHR30603:SF47">
    <property type="entry name" value="RNA POLYMERASE SIGMA FACTOR SIGD, CHLOROPLASTIC"/>
    <property type="match status" value="1"/>
</dbReference>
<dbReference type="EMBL" id="CP060019">
    <property type="protein sequence ID" value="QND78540.1"/>
    <property type="molecule type" value="Genomic_DNA"/>
</dbReference>
<dbReference type="PRINTS" id="PR00046">
    <property type="entry name" value="SIGMA70FCT"/>
</dbReference>
<name>A0A7G6UHP3_9PROT</name>
<keyword evidence="3" id="KW-0238">DNA-binding</keyword>
<dbReference type="AlphaFoldDB" id="A0A7G6UHP3"/>
<proteinExistence type="predicted"/>
<evidence type="ECO:0000256" key="2">
    <source>
        <dbReference type="ARBA" id="ARBA00023082"/>
    </source>
</evidence>
<dbReference type="PANTHER" id="PTHR30603">
    <property type="entry name" value="RNA POLYMERASE SIGMA FACTOR RPO"/>
    <property type="match status" value="1"/>
</dbReference>
<dbReference type="SUPFAM" id="SSF88946">
    <property type="entry name" value="Sigma2 domain of RNA polymerase sigma factors"/>
    <property type="match status" value="1"/>
</dbReference>
<keyword evidence="1" id="KW-0805">Transcription regulation</keyword>
<evidence type="ECO:0000313" key="6">
    <source>
        <dbReference type="EMBL" id="QND78540.1"/>
    </source>
</evidence>
<dbReference type="Proteomes" id="UP000515745">
    <property type="component" value="Chromosome"/>
</dbReference>
<dbReference type="GO" id="GO:0016987">
    <property type="term" value="F:sigma factor activity"/>
    <property type="evidence" value="ECO:0007669"/>
    <property type="project" value="UniProtKB-KW"/>
</dbReference>
<accession>A0A7G6UHP3</accession>
<evidence type="ECO:0000256" key="3">
    <source>
        <dbReference type="ARBA" id="ARBA00023125"/>
    </source>
</evidence>
<keyword evidence="2" id="KW-0731">Sigma factor</keyword>
<evidence type="ECO:0000256" key="1">
    <source>
        <dbReference type="ARBA" id="ARBA00023015"/>
    </source>
</evidence>
<dbReference type="PROSITE" id="PS00716">
    <property type="entry name" value="SIGMA70_2"/>
    <property type="match status" value="1"/>
</dbReference>
<reference evidence="6 7" key="1">
    <citation type="submission" date="2020-07" db="EMBL/GenBank/DDBJ databases">
        <title>Mutational pressure drives differential genome stability in two bacterial endosymbionts of sap feeding insects.</title>
        <authorList>
            <person name="Waneka G."/>
        </authorList>
    </citation>
    <scope>NUCLEOTIDE SEQUENCE [LARGE SCALE GENOMIC DNA]</scope>
    <source>
        <strain evidence="6">NAS-MSEV</strain>
    </source>
</reference>
<dbReference type="InterPro" id="IPR000943">
    <property type="entry name" value="RNA_pol_sigma70"/>
</dbReference>
<dbReference type="GO" id="GO:0006352">
    <property type="term" value="P:DNA-templated transcription initiation"/>
    <property type="evidence" value="ECO:0007669"/>
    <property type="project" value="InterPro"/>
</dbReference>
<keyword evidence="4" id="KW-0804">Transcription</keyword>